<keyword evidence="3" id="KW-0812">Transmembrane</keyword>
<reference evidence="11 12" key="1">
    <citation type="journal article" date="2018" name="Sci. Data">
        <title>The draft genome sequence of cork oak.</title>
        <authorList>
            <person name="Ramos A.M."/>
            <person name="Usie A."/>
            <person name="Barbosa P."/>
            <person name="Barros P.M."/>
            <person name="Capote T."/>
            <person name="Chaves I."/>
            <person name="Simoes F."/>
            <person name="Abreu I."/>
            <person name="Carrasquinho I."/>
            <person name="Faro C."/>
            <person name="Guimaraes J.B."/>
            <person name="Mendonca D."/>
            <person name="Nobrega F."/>
            <person name="Rodrigues L."/>
            <person name="Saibo N.J.M."/>
            <person name="Varela M.C."/>
            <person name="Egas C."/>
            <person name="Matos J."/>
            <person name="Miguel C.M."/>
            <person name="Oliveira M.M."/>
            <person name="Ricardo C.P."/>
            <person name="Goncalves S."/>
        </authorList>
    </citation>
    <scope>NUCLEOTIDE SEQUENCE [LARGE SCALE GENOMIC DNA]</scope>
    <source>
        <strain evidence="12">cv. HL8</strain>
    </source>
</reference>
<dbReference type="InterPro" id="IPR001611">
    <property type="entry name" value="Leu-rich_rpt"/>
</dbReference>
<protein>
    <submittedName>
        <fullName evidence="11">Inactive receptor-like protein kinase</fullName>
    </submittedName>
</protein>
<dbReference type="Proteomes" id="UP000237347">
    <property type="component" value="Unassembled WGS sequence"/>
</dbReference>
<dbReference type="PANTHER" id="PTHR27000">
    <property type="entry name" value="LEUCINE-RICH REPEAT RECEPTOR-LIKE PROTEIN KINASE FAMILY PROTEIN-RELATED"/>
    <property type="match status" value="1"/>
</dbReference>
<dbReference type="AlphaFoldDB" id="A0AAW0JN62"/>
<evidence type="ECO:0000256" key="4">
    <source>
        <dbReference type="ARBA" id="ARBA00022729"/>
    </source>
</evidence>
<keyword evidence="12" id="KW-1185">Reference proteome</keyword>
<organism evidence="11 12">
    <name type="scientific">Quercus suber</name>
    <name type="common">Cork oak</name>
    <dbReference type="NCBI Taxonomy" id="58331"/>
    <lineage>
        <taxon>Eukaryota</taxon>
        <taxon>Viridiplantae</taxon>
        <taxon>Streptophyta</taxon>
        <taxon>Embryophyta</taxon>
        <taxon>Tracheophyta</taxon>
        <taxon>Spermatophyta</taxon>
        <taxon>Magnoliopsida</taxon>
        <taxon>eudicotyledons</taxon>
        <taxon>Gunneridae</taxon>
        <taxon>Pentapetalae</taxon>
        <taxon>rosids</taxon>
        <taxon>fabids</taxon>
        <taxon>Fagales</taxon>
        <taxon>Fagaceae</taxon>
        <taxon>Quercus</taxon>
    </lineage>
</organism>
<evidence type="ECO:0000256" key="5">
    <source>
        <dbReference type="ARBA" id="ARBA00022737"/>
    </source>
</evidence>
<dbReference type="EMBL" id="PKMF04000520">
    <property type="protein sequence ID" value="KAK7827591.1"/>
    <property type="molecule type" value="Genomic_DNA"/>
</dbReference>
<keyword evidence="7" id="KW-0472">Membrane</keyword>
<evidence type="ECO:0000256" key="3">
    <source>
        <dbReference type="ARBA" id="ARBA00022692"/>
    </source>
</evidence>
<feature type="chain" id="PRO_5043452109" evidence="10">
    <location>
        <begin position="27"/>
        <end position="224"/>
    </location>
</feature>
<evidence type="ECO:0000256" key="2">
    <source>
        <dbReference type="ARBA" id="ARBA00022614"/>
    </source>
</evidence>
<dbReference type="GO" id="GO:0016020">
    <property type="term" value="C:membrane"/>
    <property type="evidence" value="ECO:0007669"/>
    <property type="project" value="UniProtKB-SubCell"/>
</dbReference>
<evidence type="ECO:0000256" key="6">
    <source>
        <dbReference type="ARBA" id="ARBA00022989"/>
    </source>
</evidence>
<feature type="signal peptide" evidence="10">
    <location>
        <begin position="1"/>
        <end position="26"/>
    </location>
</feature>
<proteinExistence type="predicted"/>
<dbReference type="Pfam" id="PF00560">
    <property type="entry name" value="LRR_1"/>
    <property type="match status" value="3"/>
</dbReference>
<comment type="caution">
    <text evidence="11">The sequence shown here is derived from an EMBL/GenBank/DDBJ whole genome shotgun (WGS) entry which is preliminary data.</text>
</comment>
<sequence>MELLGRLWWWLVVLVLVHFGMNGCFGCWEQERIALLQYKASTINYTLLNIILHLGTQPTKRVIAVSGKKSSSSKLKVLYLDGNYFNNSILSSLSGIASLKELHLGDNNLNGEGFDIFYLLSKLEVLYLDVNSFNQSILQSLSGIMLLKELDLSYNNLNGTIHIKELSKLNNLEQLKLDSSSIDKMEDSGLNGTLPDLGRAGVNLRNSKRYTSAYKISSQKSYEH</sequence>
<accession>A0AAW0JN62</accession>
<evidence type="ECO:0000256" key="8">
    <source>
        <dbReference type="ARBA" id="ARBA00023170"/>
    </source>
</evidence>
<gene>
    <name evidence="11" type="ORF">CFP56_031008</name>
</gene>
<keyword evidence="2" id="KW-0433">Leucine-rich repeat</keyword>
<evidence type="ECO:0000313" key="11">
    <source>
        <dbReference type="EMBL" id="KAK7827591.1"/>
    </source>
</evidence>
<keyword evidence="6" id="KW-1133">Transmembrane helix</keyword>
<keyword evidence="8" id="KW-0675">Receptor</keyword>
<evidence type="ECO:0000313" key="12">
    <source>
        <dbReference type="Proteomes" id="UP000237347"/>
    </source>
</evidence>
<dbReference type="InterPro" id="IPR032675">
    <property type="entry name" value="LRR_dom_sf"/>
</dbReference>
<dbReference type="Gene3D" id="3.80.10.10">
    <property type="entry name" value="Ribonuclease Inhibitor"/>
    <property type="match status" value="1"/>
</dbReference>
<name>A0AAW0JN62_QUESU</name>
<evidence type="ECO:0000256" key="7">
    <source>
        <dbReference type="ARBA" id="ARBA00023136"/>
    </source>
</evidence>
<evidence type="ECO:0000256" key="9">
    <source>
        <dbReference type="ARBA" id="ARBA00023180"/>
    </source>
</evidence>
<evidence type="ECO:0000256" key="1">
    <source>
        <dbReference type="ARBA" id="ARBA00004479"/>
    </source>
</evidence>
<dbReference type="PANTHER" id="PTHR27000:SF803">
    <property type="entry name" value="RECEPTOR-LIKE PROTEIN 45"/>
    <property type="match status" value="1"/>
</dbReference>
<dbReference type="SUPFAM" id="SSF52058">
    <property type="entry name" value="L domain-like"/>
    <property type="match status" value="1"/>
</dbReference>
<dbReference type="GO" id="GO:0016301">
    <property type="term" value="F:kinase activity"/>
    <property type="evidence" value="ECO:0007669"/>
    <property type="project" value="UniProtKB-KW"/>
</dbReference>
<keyword evidence="5" id="KW-0677">Repeat</keyword>
<comment type="subcellular location">
    <subcellularLocation>
        <location evidence="1">Membrane</location>
        <topology evidence="1">Single-pass type I membrane protein</topology>
    </subcellularLocation>
</comment>
<evidence type="ECO:0000256" key="10">
    <source>
        <dbReference type="SAM" id="SignalP"/>
    </source>
</evidence>
<keyword evidence="9" id="KW-0325">Glycoprotein</keyword>
<keyword evidence="4 10" id="KW-0732">Signal</keyword>